<dbReference type="EMBL" id="JAFNEN010007442">
    <property type="protein sequence ID" value="KAG8155661.1"/>
    <property type="molecule type" value="Genomic_DNA"/>
</dbReference>
<comment type="caution">
    <text evidence="2">The sequence shown here is derived from an EMBL/GenBank/DDBJ whole genome shotgun (WGS) entry which is preliminary data.</text>
</comment>
<feature type="region of interest" description="Disordered" evidence="1">
    <location>
        <begin position="18"/>
        <end position="52"/>
    </location>
</feature>
<organism evidence="2 3">
    <name type="scientific">Oedothorax gibbosus</name>
    <dbReference type="NCBI Taxonomy" id="931172"/>
    <lineage>
        <taxon>Eukaryota</taxon>
        <taxon>Metazoa</taxon>
        <taxon>Ecdysozoa</taxon>
        <taxon>Arthropoda</taxon>
        <taxon>Chelicerata</taxon>
        <taxon>Arachnida</taxon>
        <taxon>Araneae</taxon>
        <taxon>Araneomorphae</taxon>
        <taxon>Entelegynae</taxon>
        <taxon>Araneoidea</taxon>
        <taxon>Linyphiidae</taxon>
        <taxon>Erigoninae</taxon>
        <taxon>Oedothorax</taxon>
    </lineage>
</organism>
<proteinExistence type="predicted"/>
<accession>A0AAV6TCP8</accession>
<evidence type="ECO:0000313" key="3">
    <source>
        <dbReference type="Proteomes" id="UP000827092"/>
    </source>
</evidence>
<name>A0AAV6TCP8_9ARAC</name>
<sequence length="88" mass="9725">MATRYICSNDSSKPRLPCCTLGQKPSSQTRKTRAEGGGNPDLVRSGSSTTPSSCDLFHPRSAFFVFYYHRGVDRPNRYVRGQGLIKPG</sequence>
<keyword evidence="3" id="KW-1185">Reference proteome</keyword>
<reference evidence="2 3" key="1">
    <citation type="journal article" date="2022" name="Nat. Ecol. Evol.">
        <title>A masculinizing supergene underlies an exaggerated male reproductive morph in a spider.</title>
        <authorList>
            <person name="Hendrickx F."/>
            <person name="De Corte Z."/>
            <person name="Sonet G."/>
            <person name="Van Belleghem S.M."/>
            <person name="Kostlbacher S."/>
            <person name="Vangestel C."/>
        </authorList>
    </citation>
    <scope>NUCLEOTIDE SEQUENCE [LARGE SCALE GENOMIC DNA]</scope>
    <source>
        <strain evidence="2">W744_W776</strain>
    </source>
</reference>
<evidence type="ECO:0000256" key="1">
    <source>
        <dbReference type="SAM" id="MobiDB-lite"/>
    </source>
</evidence>
<protein>
    <submittedName>
        <fullName evidence="2">Uncharacterized protein</fullName>
    </submittedName>
</protein>
<evidence type="ECO:0000313" key="2">
    <source>
        <dbReference type="EMBL" id="KAG8155661.1"/>
    </source>
</evidence>
<gene>
    <name evidence="2" type="ORF">JTE90_015672</name>
</gene>
<dbReference type="AlphaFoldDB" id="A0AAV6TCP8"/>
<dbReference type="Proteomes" id="UP000827092">
    <property type="component" value="Unassembled WGS sequence"/>
</dbReference>